<evidence type="ECO:0000256" key="1">
    <source>
        <dbReference type="SAM" id="Phobius"/>
    </source>
</evidence>
<dbReference type="Proteomes" id="UP000325945">
    <property type="component" value="Unassembled WGS sequence"/>
</dbReference>
<reference evidence="3" key="1">
    <citation type="submission" date="2019-04" db="EMBL/GenBank/DDBJ databases">
        <title>Friends and foes A comparative genomics studyof 23 Aspergillus species from section Flavi.</title>
        <authorList>
            <consortium name="DOE Joint Genome Institute"/>
            <person name="Kjaerbolling I."/>
            <person name="Vesth T."/>
            <person name="Frisvad J.C."/>
            <person name="Nybo J.L."/>
            <person name="Theobald S."/>
            <person name="Kildgaard S."/>
            <person name="Isbrandt T."/>
            <person name="Kuo A."/>
            <person name="Sato A."/>
            <person name="Lyhne E.K."/>
            <person name="Kogle M.E."/>
            <person name="Wiebenga A."/>
            <person name="Kun R.S."/>
            <person name="Lubbers R.J."/>
            <person name="Makela M.R."/>
            <person name="Barry K."/>
            <person name="Chovatia M."/>
            <person name="Clum A."/>
            <person name="Daum C."/>
            <person name="Haridas S."/>
            <person name="He G."/>
            <person name="LaButti K."/>
            <person name="Lipzen A."/>
            <person name="Mondo S."/>
            <person name="Riley R."/>
            <person name="Salamov A."/>
            <person name="Simmons B.A."/>
            <person name="Magnuson J.K."/>
            <person name="Henrissat B."/>
            <person name="Mortensen U.H."/>
            <person name="Larsen T.O."/>
            <person name="Devries R.P."/>
            <person name="Grigoriev I.V."/>
            <person name="Machida M."/>
            <person name="Baker S.E."/>
            <person name="Andersen M.R."/>
        </authorList>
    </citation>
    <scope>NUCLEOTIDE SEQUENCE [LARGE SCALE GENOMIC DNA]</scope>
    <source>
        <strain evidence="3">CBS 130017</strain>
    </source>
</reference>
<keyword evidence="1" id="KW-1133">Transmembrane helix</keyword>
<organism evidence="2 3">
    <name type="scientific">Aspergillus sergii</name>
    <dbReference type="NCBI Taxonomy" id="1034303"/>
    <lineage>
        <taxon>Eukaryota</taxon>
        <taxon>Fungi</taxon>
        <taxon>Dikarya</taxon>
        <taxon>Ascomycota</taxon>
        <taxon>Pezizomycotina</taxon>
        <taxon>Eurotiomycetes</taxon>
        <taxon>Eurotiomycetidae</taxon>
        <taxon>Eurotiales</taxon>
        <taxon>Aspergillaceae</taxon>
        <taxon>Aspergillus</taxon>
        <taxon>Aspergillus subgen. Circumdati</taxon>
    </lineage>
</organism>
<keyword evidence="3" id="KW-1185">Reference proteome</keyword>
<keyword evidence="1" id="KW-0472">Membrane</keyword>
<proteinExistence type="predicted"/>
<evidence type="ECO:0000313" key="2">
    <source>
        <dbReference type="EMBL" id="KAE8321442.1"/>
    </source>
</evidence>
<feature type="transmembrane region" description="Helical" evidence="1">
    <location>
        <begin position="47"/>
        <end position="70"/>
    </location>
</feature>
<evidence type="ECO:0000313" key="3">
    <source>
        <dbReference type="Proteomes" id="UP000325945"/>
    </source>
</evidence>
<dbReference type="EMBL" id="ML741869">
    <property type="protein sequence ID" value="KAE8321442.1"/>
    <property type="molecule type" value="Genomic_DNA"/>
</dbReference>
<accession>A0A5N6WL77</accession>
<protein>
    <submittedName>
        <fullName evidence="2">Uncharacterized protein</fullName>
    </submittedName>
</protein>
<gene>
    <name evidence="2" type="ORF">BDV39DRAFT_185730</name>
</gene>
<name>A0A5N6WL77_9EURO</name>
<dbReference type="AlphaFoldDB" id="A0A5N6WL77"/>
<sequence>MTDSDQLLLKTCKTGHESCHLIHTVPYLLLLDGERNWLNPEGMKYSILYGVLCVSLYSMYLFLCMVSGMYPPIPPYKTLKV</sequence>
<keyword evidence="1" id="KW-0812">Transmembrane</keyword>